<dbReference type="RefSeq" id="XP_002787040.1">
    <property type="nucleotide sequence ID" value="XM_002786994.1"/>
</dbReference>
<feature type="non-terminal residue" evidence="4">
    <location>
        <position position="1"/>
    </location>
</feature>
<dbReference type="GO" id="GO:0003676">
    <property type="term" value="F:nucleic acid binding"/>
    <property type="evidence" value="ECO:0007669"/>
    <property type="project" value="InterPro"/>
</dbReference>
<proteinExistence type="predicted"/>
<dbReference type="GeneID" id="9049155"/>
<keyword evidence="1" id="KW-0863">Zinc-finger</keyword>
<feature type="compositionally biased region" description="Polar residues" evidence="2">
    <location>
        <begin position="40"/>
        <end position="58"/>
    </location>
</feature>
<sequence>GDSKPPQLKASQGLNGAKGSLQCYNCRGFGHIARDCPKKNPSSQIEKSNRVQGAGTTS</sequence>
<dbReference type="Proteomes" id="UP000007800">
    <property type="component" value="Unassembled WGS sequence"/>
</dbReference>
<dbReference type="Gene3D" id="4.10.60.10">
    <property type="entry name" value="Zinc finger, CCHC-type"/>
    <property type="match status" value="1"/>
</dbReference>
<dbReference type="SUPFAM" id="SSF57756">
    <property type="entry name" value="Retrovirus zinc finger-like domains"/>
    <property type="match status" value="1"/>
</dbReference>
<dbReference type="PROSITE" id="PS50158">
    <property type="entry name" value="ZF_CCHC"/>
    <property type="match status" value="1"/>
</dbReference>
<dbReference type="AlphaFoldDB" id="C5K9R4"/>
<protein>
    <recommendedName>
        <fullName evidence="3">CCHC-type domain-containing protein</fullName>
    </recommendedName>
</protein>
<feature type="domain" description="CCHC-type" evidence="3">
    <location>
        <begin position="23"/>
        <end position="38"/>
    </location>
</feature>
<feature type="region of interest" description="Disordered" evidence="2">
    <location>
        <begin position="35"/>
        <end position="58"/>
    </location>
</feature>
<dbReference type="Pfam" id="PF00098">
    <property type="entry name" value="zf-CCHC"/>
    <property type="match status" value="1"/>
</dbReference>
<evidence type="ECO:0000256" key="2">
    <source>
        <dbReference type="SAM" id="MobiDB-lite"/>
    </source>
</evidence>
<evidence type="ECO:0000313" key="4">
    <source>
        <dbReference type="EMBL" id="EER18836.1"/>
    </source>
</evidence>
<dbReference type="EMBL" id="GG671513">
    <property type="protein sequence ID" value="EER18836.1"/>
    <property type="molecule type" value="Genomic_DNA"/>
</dbReference>
<dbReference type="GO" id="GO:0008270">
    <property type="term" value="F:zinc ion binding"/>
    <property type="evidence" value="ECO:0007669"/>
    <property type="project" value="UniProtKB-KW"/>
</dbReference>
<keyword evidence="1" id="KW-0479">Metal-binding</keyword>
<evidence type="ECO:0000313" key="5">
    <source>
        <dbReference type="Proteomes" id="UP000007800"/>
    </source>
</evidence>
<dbReference type="OrthoDB" id="6033at2759"/>
<dbReference type="InterPro" id="IPR036875">
    <property type="entry name" value="Znf_CCHC_sf"/>
</dbReference>
<feature type="non-terminal residue" evidence="4">
    <location>
        <position position="58"/>
    </location>
</feature>
<gene>
    <name evidence="4" type="ORF">Pmar_PMAR006460</name>
</gene>
<name>C5K9R4_PERM5</name>
<accession>C5K9R4</accession>
<dbReference type="InterPro" id="IPR001878">
    <property type="entry name" value="Znf_CCHC"/>
</dbReference>
<evidence type="ECO:0000259" key="3">
    <source>
        <dbReference type="PROSITE" id="PS50158"/>
    </source>
</evidence>
<dbReference type="SMART" id="SM00343">
    <property type="entry name" value="ZnF_C2HC"/>
    <property type="match status" value="1"/>
</dbReference>
<evidence type="ECO:0000256" key="1">
    <source>
        <dbReference type="PROSITE-ProRule" id="PRU00047"/>
    </source>
</evidence>
<keyword evidence="1" id="KW-0862">Zinc</keyword>
<dbReference type="InParanoid" id="C5K9R4"/>
<organism evidence="5">
    <name type="scientific">Perkinsus marinus (strain ATCC 50983 / TXsc)</name>
    <dbReference type="NCBI Taxonomy" id="423536"/>
    <lineage>
        <taxon>Eukaryota</taxon>
        <taxon>Sar</taxon>
        <taxon>Alveolata</taxon>
        <taxon>Perkinsozoa</taxon>
        <taxon>Perkinsea</taxon>
        <taxon>Perkinsida</taxon>
        <taxon>Perkinsidae</taxon>
        <taxon>Perkinsus</taxon>
    </lineage>
</organism>
<keyword evidence="5" id="KW-1185">Reference proteome</keyword>
<reference evidence="4 5" key="1">
    <citation type="submission" date="2008-07" db="EMBL/GenBank/DDBJ databases">
        <authorList>
            <person name="El-Sayed N."/>
            <person name="Caler E."/>
            <person name="Inman J."/>
            <person name="Amedeo P."/>
            <person name="Hass B."/>
            <person name="Wortman J."/>
        </authorList>
    </citation>
    <scope>NUCLEOTIDE SEQUENCE [LARGE SCALE GENOMIC DNA]</scope>
    <source>
        <strain evidence="5">ATCC 50983 / TXsc</strain>
    </source>
</reference>